<evidence type="ECO:0000313" key="3">
    <source>
        <dbReference type="Proteomes" id="UP001199644"/>
    </source>
</evidence>
<gene>
    <name evidence="2" type="ORF">LZC39_10225</name>
</gene>
<evidence type="ECO:0000256" key="1">
    <source>
        <dbReference type="SAM" id="Phobius"/>
    </source>
</evidence>
<dbReference type="Proteomes" id="UP001199644">
    <property type="component" value="Unassembled WGS sequence"/>
</dbReference>
<comment type="caution">
    <text evidence="2">The sequence shown here is derived from an EMBL/GenBank/DDBJ whole genome shotgun (WGS) entry which is preliminary data.</text>
</comment>
<organism evidence="2 3">
    <name type="scientific">Campylobacter jejuni</name>
    <dbReference type="NCBI Taxonomy" id="197"/>
    <lineage>
        <taxon>Bacteria</taxon>
        <taxon>Pseudomonadati</taxon>
        <taxon>Campylobacterota</taxon>
        <taxon>Epsilonproteobacteria</taxon>
        <taxon>Campylobacterales</taxon>
        <taxon>Campylobacteraceae</taxon>
        <taxon>Campylobacter</taxon>
    </lineage>
</organism>
<dbReference type="EMBL" id="JAJUOL010000122">
    <property type="protein sequence ID" value="MCH3852468.1"/>
    <property type="molecule type" value="Genomic_DNA"/>
</dbReference>
<feature type="non-terminal residue" evidence="2">
    <location>
        <position position="1"/>
    </location>
</feature>
<keyword evidence="1" id="KW-1133">Transmembrane helix</keyword>
<sequence length="97" mass="10932">FMSLVGLSLGIICILVFTLFYLTFNEGKVKPDIIASKPIEQPVVMPDESYNYNDMTRVDGMIQKANALYLKGEVEQALKVYEQIAVYNESLSNYNLG</sequence>
<protein>
    <recommendedName>
        <fullName evidence="4">Tetratricopeptide repeat protein</fullName>
    </recommendedName>
</protein>
<keyword evidence="1" id="KW-0472">Membrane</keyword>
<dbReference type="AlphaFoldDB" id="A0AAW5EAN5"/>
<reference evidence="2" key="1">
    <citation type="submission" date="2021-12" db="EMBL/GenBank/DDBJ databases">
        <title>Prevalence of phenicol resistance gene fexA in Campylobacter isolated from poultry supply chain.</title>
        <authorList>
            <person name="Tang B."/>
            <person name="Zheng X."/>
            <person name="Lin J."/>
            <person name="Lin R."/>
            <person name="Yang H."/>
            <person name="Shen Z."/>
            <person name="Xia F."/>
        </authorList>
    </citation>
    <scope>NUCLEOTIDE SEQUENCE</scope>
    <source>
        <strain evidence="2">CJHN2011004</strain>
    </source>
</reference>
<feature type="transmembrane region" description="Helical" evidence="1">
    <location>
        <begin position="6"/>
        <end position="24"/>
    </location>
</feature>
<proteinExistence type="predicted"/>
<name>A0AAW5EAN5_CAMJU</name>
<keyword evidence="1" id="KW-0812">Transmembrane</keyword>
<evidence type="ECO:0000313" key="2">
    <source>
        <dbReference type="EMBL" id="MCH3852468.1"/>
    </source>
</evidence>
<feature type="non-terminal residue" evidence="2">
    <location>
        <position position="97"/>
    </location>
</feature>
<evidence type="ECO:0008006" key="4">
    <source>
        <dbReference type="Google" id="ProtNLM"/>
    </source>
</evidence>
<accession>A0AAW5EAN5</accession>